<feature type="region of interest" description="Disordered" evidence="1">
    <location>
        <begin position="19"/>
        <end position="49"/>
    </location>
</feature>
<evidence type="ECO:0000313" key="3">
    <source>
        <dbReference type="Proteomes" id="UP000789901"/>
    </source>
</evidence>
<name>A0ABN7VUG7_GIGMA</name>
<gene>
    <name evidence="2" type="ORF">GMARGA_LOCUS22369</name>
</gene>
<comment type="caution">
    <text evidence="2">The sequence shown here is derived from an EMBL/GenBank/DDBJ whole genome shotgun (WGS) entry which is preliminary data.</text>
</comment>
<feature type="compositionally biased region" description="Basic and acidic residues" evidence="1">
    <location>
        <begin position="19"/>
        <end position="33"/>
    </location>
</feature>
<feature type="non-terminal residue" evidence="2">
    <location>
        <position position="108"/>
    </location>
</feature>
<organism evidence="2 3">
    <name type="scientific">Gigaspora margarita</name>
    <dbReference type="NCBI Taxonomy" id="4874"/>
    <lineage>
        <taxon>Eukaryota</taxon>
        <taxon>Fungi</taxon>
        <taxon>Fungi incertae sedis</taxon>
        <taxon>Mucoromycota</taxon>
        <taxon>Glomeromycotina</taxon>
        <taxon>Glomeromycetes</taxon>
        <taxon>Diversisporales</taxon>
        <taxon>Gigasporaceae</taxon>
        <taxon>Gigaspora</taxon>
    </lineage>
</organism>
<evidence type="ECO:0000256" key="1">
    <source>
        <dbReference type="SAM" id="MobiDB-lite"/>
    </source>
</evidence>
<protein>
    <submittedName>
        <fullName evidence="2">31841_t:CDS:1</fullName>
    </submittedName>
</protein>
<dbReference type="EMBL" id="CAJVQB010021534">
    <property type="protein sequence ID" value="CAG8797329.1"/>
    <property type="molecule type" value="Genomic_DNA"/>
</dbReference>
<proteinExistence type="predicted"/>
<keyword evidence="3" id="KW-1185">Reference proteome</keyword>
<accession>A0ABN7VUG7</accession>
<evidence type="ECO:0000313" key="2">
    <source>
        <dbReference type="EMBL" id="CAG8797329.1"/>
    </source>
</evidence>
<dbReference type="Proteomes" id="UP000789901">
    <property type="component" value="Unassembled WGS sequence"/>
</dbReference>
<sequence>MAKYQVLIGFLTVLKKKETHNNYPRREQKENSKKWNQKNLLPDSNKEKKMVNRILKSSPKLNQKSIYKEKKITFLYNKENELAMKYKNYYDKDKRKESYNGEKSIYIE</sequence>
<reference evidence="2 3" key="1">
    <citation type="submission" date="2021-06" db="EMBL/GenBank/DDBJ databases">
        <authorList>
            <person name="Kallberg Y."/>
            <person name="Tangrot J."/>
            <person name="Rosling A."/>
        </authorList>
    </citation>
    <scope>NUCLEOTIDE SEQUENCE [LARGE SCALE GENOMIC DNA]</scope>
    <source>
        <strain evidence="2 3">120-4 pot B 10/14</strain>
    </source>
</reference>